<proteinExistence type="predicted"/>
<dbReference type="InterPro" id="IPR016187">
    <property type="entry name" value="CTDL_fold"/>
</dbReference>
<evidence type="ECO:0000256" key="2">
    <source>
        <dbReference type="SAM" id="SignalP"/>
    </source>
</evidence>
<dbReference type="EC" id="2.7.11.1" evidence="4"/>
<keyword evidence="2" id="KW-0732">Signal</keyword>
<feature type="region of interest" description="Disordered" evidence="1">
    <location>
        <begin position="272"/>
        <end position="294"/>
    </location>
</feature>
<dbReference type="SUPFAM" id="SSF56436">
    <property type="entry name" value="C-type lectin-like"/>
    <property type="match status" value="1"/>
</dbReference>
<keyword evidence="4" id="KW-0808">Transferase</keyword>
<dbReference type="EMBL" id="CP036281">
    <property type="protein sequence ID" value="QDU82307.1"/>
    <property type="molecule type" value="Genomic_DNA"/>
</dbReference>
<evidence type="ECO:0000256" key="1">
    <source>
        <dbReference type="SAM" id="MobiDB-lite"/>
    </source>
</evidence>
<dbReference type="GO" id="GO:0120147">
    <property type="term" value="F:formylglycine-generating oxidase activity"/>
    <property type="evidence" value="ECO:0007669"/>
    <property type="project" value="TreeGrafter"/>
</dbReference>
<dbReference type="KEGG" id="plon:Pla110_40620"/>
<accession>A0A518CSU6</accession>
<evidence type="ECO:0000313" key="5">
    <source>
        <dbReference type="Proteomes" id="UP000317178"/>
    </source>
</evidence>
<gene>
    <name evidence="4" type="primary">pkn1_7</name>
    <name evidence="4" type="ORF">Pla110_40620</name>
</gene>
<feature type="domain" description="Sulfatase-modifying factor enzyme-like" evidence="3">
    <location>
        <begin position="36"/>
        <end position="337"/>
    </location>
</feature>
<dbReference type="RefSeq" id="WP_197440314.1">
    <property type="nucleotide sequence ID" value="NZ_CP036281.1"/>
</dbReference>
<dbReference type="InterPro" id="IPR051043">
    <property type="entry name" value="Sulfatase_Mod_Factor_Kinase"/>
</dbReference>
<reference evidence="4 5" key="1">
    <citation type="submission" date="2019-02" db="EMBL/GenBank/DDBJ databases">
        <title>Deep-cultivation of Planctomycetes and their phenomic and genomic characterization uncovers novel biology.</title>
        <authorList>
            <person name="Wiegand S."/>
            <person name="Jogler M."/>
            <person name="Boedeker C."/>
            <person name="Pinto D."/>
            <person name="Vollmers J."/>
            <person name="Rivas-Marin E."/>
            <person name="Kohn T."/>
            <person name="Peeters S.H."/>
            <person name="Heuer A."/>
            <person name="Rast P."/>
            <person name="Oberbeckmann S."/>
            <person name="Bunk B."/>
            <person name="Jeske O."/>
            <person name="Meyerdierks A."/>
            <person name="Storesund J.E."/>
            <person name="Kallscheuer N."/>
            <person name="Luecker S."/>
            <person name="Lage O.M."/>
            <person name="Pohl T."/>
            <person name="Merkel B.J."/>
            <person name="Hornburger P."/>
            <person name="Mueller R.-W."/>
            <person name="Bruemmer F."/>
            <person name="Labrenz M."/>
            <person name="Spormann A.M."/>
            <person name="Op den Camp H."/>
            <person name="Overmann J."/>
            <person name="Amann R."/>
            <person name="Jetten M.S.M."/>
            <person name="Mascher T."/>
            <person name="Medema M.H."/>
            <person name="Devos D.P."/>
            <person name="Kaster A.-K."/>
            <person name="Ovreas L."/>
            <person name="Rohde M."/>
            <person name="Galperin M.Y."/>
            <person name="Jogler C."/>
        </authorList>
    </citation>
    <scope>NUCLEOTIDE SEQUENCE [LARGE SCALE GENOMIC DNA]</scope>
    <source>
        <strain evidence="4 5">Pla110</strain>
    </source>
</reference>
<dbReference type="AlphaFoldDB" id="A0A518CSU6"/>
<dbReference type="PANTHER" id="PTHR23150">
    <property type="entry name" value="SULFATASE MODIFYING FACTOR 1, 2"/>
    <property type="match status" value="1"/>
</dbReference>
<sequence precursor="true">MRKYAITAISLAVVSCAVLSVWALVDSDAPPGDAPPGMVWIPGGEFTMGIEDRRFRDTTPLHKVKVDGFWIDKTEVTNAQFKEFVDATDYVTVAERKPTQEEFPGAPPENLFAGSVCFSPPAGQVPLDNHLQWWNYVAGTSWKQPEGEGSNLEGRENHPVVHVAYEDALAFAEWAGKQIPTEAEWEYAARGGLEQSKFGWGDEFQPDGEYMANTFQGIFPNENTSQDGFVATAPVGSFPENGYGLSDMAGNVWEWTSDWYRNDTYLERARHEDLSVNPKGPSQEESFDPMEPGVQKRVQKGGSFLCTDQYCTRYVPGGRGKGEPSTGTSHTGFRCIKKR</sequence>
<dbReference type="PANTHER" id="PTHR23150:SF19">
    <property type="entry name" value="FORMYLGLYCINE-GENERATING ENZYME"/>
    <property type="match status" value="1"/>
</dbReference>
<dbReference type="InterPro" id="IPR042095">
    <property type="entry name" value="SUMF_sf"/>
</dbReference>
<organism evidence="4 5">
    <name type="scientific">Polystyrenella longa</name>
    <dbReference type="NCBI Taxonomy" id="2528007"/>
    <lineage>
        <taxon>Bacteria</taxon>
        <taxon>Pseudomonadati</taxon>
        <taxon>Planctomycetota</taxon>
        <taxon>Planctomycetia</taxon>
        <taxon>Planctomycetales</taxon>
        <taxon>Planctomycetaceae</taxon>
        <taxon>Polystyrenella</taxon>
    </lineage>
</organism>
<dbReference type="Proteomes" id="UP000317178">
    <property type="component" value="Chromosome"/>
</dbReference>
<feature type="region of interest" description="Disordered" evidence="1">
    <location>
        <begin position="317"/>
        <end position="339"/>
    </location>
</feature>
<keyword evidence="4" id="KW-0418">Kinase</keyword>
<dbReference type="Pfam" id="PF03781">
    <property type="entry name" value="FGE-sulfatase"/>
    <property type="match status" value="1"/>
</dbReference>
<dbReference type="PROSITE" id="PS51257">
    <property type="entry name" value="PROKAR_LIPOPROTEIN"/>
    <property type="match status" value="1"/>
</dbReference>
<dbReference type="GO" id="GO:0004674">
    <property type="term" value="F:protein serine/threonine kinase activity"/>
    <property type="evidence" value="ECO:0007669"/>
    <property type="project" value="UniProtKB-EC"/>
</dbReference>
<evidence type="ECO:0000313" key="4">
    <source>
        <dbReference type="EMBL" id="QDU82307.1"/>
    </source>
</evidence>
<feature type="chain" id="PRO_5021708122" evidence="2">
    <location>
        <begin position="24"/>
        <end position="339"/>
    </location>
</feature>
<name>A0A518CSU6_9PLAN</name>
<dbReference type="InterPro" id="IPR005532">
    <property type="entry name" value="SUMF_dom"/>
</dbReference>
<keyword evidence="5" id="KW-1185">Reference proteome</keyword>
<protein>
    <submittedName>
        <fullName evidence="4">Serine/threonine-protein kinase pkn1</fullName>
        <ecNumber evidence="4">2.7.11.1</ecNumber>
    </submittedName>
</protein>
<feature type="signal peptide" evidence="2">
    <location>
        <begin position="1"/>
        <end position="23"/>
    </location>
</feature>
<dbReference type="Gene3D" id="3.90.1580.10">
    <property type="entry name" value="paralog of FGE (formylglycine-generating enzyme)"/>
    <property type="match status" value="1"/>
</dbReference>
<evidence type="ECO:0000259" key="3">
    <source>
        <dbReference type="Pfam" id="PF03781"/>
    </source>
</evidence>